<accession>A0ABR1UJZ3</accession>
<comment type="caution">
    <text evidence="2">The sequence shown here is derived from an EMBL/GenBank/DDBJ whole genome shotgun (WGS) entry which is preliminary data.</text>
</comment>
<sequence>MHRDMFDLRGLHWGVRNRTTTVPIPRFLLKDLRAGTRLHLTFLHDCNDETQALAQDFLARLKGNMNLKTLVAGVRRGKGGDRDVILRGLKGLLASCPTLTSFSGAADYGDHWPNRGPRLSSVGLGFVAGERPAAPLEELGLETYEWAALGFMGAAAAATGARGSEGAKKSSTGPTTSIGRG</sequence>
<evidence type="ECO:0000313" key="2">
    <source>
        <dbReference type="EMBL" id="KAK8059232.1"/>
    </source>
</evidence>
<feature type="region of interest" description="Disordered" evidence="1">
    <location>
        <begin position="161"/>
        <end position="181"/>
    </location>
</feature>
<evidence type="ECO:0000313" key="3">
    <source>
        <dbReference type="Proteomes" id="UP001446871"/>
    </source>
</evidence>
<keyword evidence="3" id="KW-1185">Reference proteome</keyword>
<dbReference type="Proteomes" id="UP001446871">
    <property type="component" value="Unassembled WGS sequence"/>
</dbReference>
<name>A0ABR1UJZ3_9PEZI</name>
<gene>
    <name evidence="2" type="ORF">PG996_009162</name>
</gene>
<evidence type="ECO:0000256" key="1">
    <source>
        <dbReference type="SAM" id="MobiDB-lite"/>
    </source>
</evidence>
<reference evidence="2 3" key="1">
    <citation type="submission" date="2023-01" db="EMBL/GenBank/DDBJ databases">
        <title>Analysis of 21 Apiospora genomes using comparative genomics revels a genus with tremendous synthesis potential of carbohydrate active enzymes and secondary metabolites.</title>
        <authorList>
            <person name="Sorensen T."/>
        </authorList>
    </citation>
    <scope>NUCLEOTIDE SEQUENCE [LARGE SCALE GENOMIC DNA]</scope>
    <source>
        <strain evidence="2 3">CBS 83171</strain>
    </source>
</reference>
<feature type="compositionally biased region" description="Polar residues" evidence="1">
    <location>
        <begin position="169"/>
        <end position="181"/>
    </location>
</feature>
<protein>
    <submittedName>
        <fullName evidence="2">Uncharacterized protein</fullName>
    </submittedName>
</protein>
<dbReference type="EMBL" id="JAQQWM010000006">
    <property type="protein sequence ID" value="KAK8059232.1"/>
    <property type="molecule type" value="Genomic_DNA"/>
</dbReference>
<proteinExistence type="predicted"/>
<organism evidence="2 3">
    <name type="scientific">Apiospora saccharicola</name>
    <dbReference type="NCBI Taxonomy" id="335842"/>
    <lineage>
        <taxon>Eukaryota</taxon>
        <taxon>Fungi</taxon>
        <taxon>Dikarya</taxon>
        <taxon>Ascomycota</taxon>
        <taxon>Pezizomycotina</taxon>
        <taxon>Sordariomycetes</taxon>
        <taxon>Xylariomycetidae</taxon>
        <taxon>Amphisphaeriales</taxon>
        <taxon>Apiosporaceae</taxon>
        <taxon>Apiospora</taxon>
    </lineage>
</organism>